<dbReference type="EMBL" id="CACSIK010000001">
    <property type="protein sequence ID" value="CAA0093270.1"/>
    <property type="molecule type" value="Genomic_DNA"/>
</dbReference>
<reference evidence="5 6" key="1">
    <citation type="submission" date="2019-11" db="EMBL/GenBank/DDBJ databases">
        <authorList>
            <person name="Holert J."/>
        </authorList>
    </citation>
    <scope>NUCLEOTIDE SEQUENCE [LARGE SCALE GENOMIC DNA]</scope>
    <source>
        <strain evidence="4">BC3_2A</strain>
        <strain evidence="3">SB11_1A</strain>
    </source>
</reference>
<dbReference type="Proteomes" id="UP000435877">
    <property type="component" value="Unassembled WGS sequence"/>
</dbReference>
<dbReference type="InterPro" id="IPR045851">
    <property type="entry name" value="AMP-bd_C_sf"/>
</dbReference>
<dbReference type="RefSeq" id="WP_159268981.1">
    <property type="nucleotide sequence ID" value="NZ_CACSIK010000001.1"/>
</dbReference>
<dbReference type="Gene3D" id="3.30.300.30">
    <property type="match status" value="1"/>
</dbReference>
<dbReference type="InterPro" id="IPR025110">
    <property type="entry name" value="AMP-bd_C"/>
</dbReference>
<dbReference type="Gene3D" id="3.40.50.12780">
    <property type="entry name" value="N-terminal domain of ligase-like"/>
    <property type="match status" value="1"/>
</dbReference>
<dbReference type="GO" id="GO:0004467">
    <property type="term" value="F:long-chain fatty acid-CoA ligase activity"/>
    <property type="evidence" value="ECO:0007669"/>
    <property type="project" value="UniProtKB-EC"/>
</dbReference>
<keyword evidence="3" id="KW-0436">Ligase</keyword>
<dbReference type="Pfam" id="PF00501">
    <property type="entry name" value="AMP-binding"/>
    <property type="match status" value="1"/>
</dbReference>
<feature type="domain" description="AMP-dependent synthetase/ligase" evidence="1">
    <location>
        <begin position="6"/>
        <end position="361"/>
    </location>
</feature>
<evidence type="ECO:0000259" key="1">
    <source>
        <dbReference type="Pfam" id="PF00501"/>
    </source>
</evidence>
<proteinExistence type="predicted"/>
<accession>A0A5S9NRT6</accession>
<dbReference type="InterPro" id="IPR042099">
    <property type="entry name" value="ANL_N_sf"/>
</dbReference>
<dbReference type="PANTHER" id="PTHR24096:SF323">
    <property type="entry name" value="BLR3536 PROTEIN"/>
    <property type="match status" value="1"/>
</dbReference>
<dbReference type="EC" id="6.2.1.3" evidence="3"/>
<evidence type="ECO:0000313" key="4">
    <source>
        <dbReference type="EMBL" id="CAA0111024.1"/>
    </source>
</evidence>
<dbReference type="InterPro" id="IPR020845">
    <property type="entry name" value="AMP-binding_CS"/>
</dbReference>
<organism evidence="3 5">
    <name type="scientific">Zhongshania aliphaticivorans</name>
    <dbReference type="NCBI Taxonomy" id="1470434"/>
    <lineage>
        <taxon>Bacteria</taxon>
        <taxon>Pseudomonadati</taxon>
        <taxon>Pseudomonadota</taxon>
        <taxon>Gammaproteobacteria</taxon>
        <taxon>Cellvibrionales</taxon>
        <taxon>Spongiibacteraceae</taxon>
        <taxon>Zhongshania</taxon>
    </lineage>
</organism>
<evidence type="ECO:0000259" key="2">
    <source>
        <dbReference type="Pfam" id="PF13193"/>
    </source>
</evidence>
<gene>
    <name evidence="3" type="ORF">IHBHHGIJ_02442</name>
    <name evidence="4" type="ORF">KFEGEMFD_02629</name>
</gene>
<dbReference type="PANTHER" id="PTHR24096">
    <property type="entry name" value="LONG-CHAIN-FATTY-ACID--COA LIGASE"/>
    <property type="match status" value="1"/>
</dbReference>
<dbReference type="SUPFAM" id="SSF56801">
    <property type="entry name" value="Acetyl-CoA synthetase-like"/>
    <property type="match status" value="1"/>
</dbReference>
<keyword evidence="5" id="KW-1185">Reference proteome</keyword>
<sequence length="511" mass="57007">MPHISTTAKSHPNKSAFLIAETGESVSYLELDQESNRIAHLFRSLGLRKGDHIALMLENRRELLEVAQAANRSGIIFTPISTHLRWSEISYILENCTAKLLVTSNKFLDELSPLSESLLELKNLYNVDGEANNKTPFASWRNELDRQPTTPISDECLGMPMLYSSGTTGQPKGILGVLPIDSIHDIHPSMAALAAAFGFNENMVYLSPAPLYHAAPLHYSLLVMQLGGSCVVMQQFDPEQALKNIEKYQVTHSQWVPIMFIRMLKLPAEVRNQYDISSLQFAIHAAAPCPVAIKQQMIDWWGPIIVEYYSGSEGSGITMIDSASWLTHKGSVGQALVGEIRIVSDTGQVLPANEIGTMYFANGVEFEYFDEPEKTASAHDKNGWSTLGDVGYTDDDGFLYLTDRKNFMIISGGVNIYPQEIENLLITHPQVADVAVFGIPSEEFGEEVKAVVQLLHPEEASPTLAESLREWTRERLSKIKTPRSIDFTAELPRMDNGKLYKKRLVEQYKAQ</sequence>
<dbReference type="EMBL" id="CACSIM010000004">
    <property type="protein sequence ID" value="CAA0111024.1"/>
    <property type="molecule type" value="Genomic_DNA"/>
</dbReference>
<protein>
    <submittedName>
        <fullName evidence="3">Long-chain-fatty-acid--CoA ligase FadD13</fullName>
        <ecNumber evidence="3">6.2.1.3</ecNumber>
    </submittedName>
</protein>
<evidence type="ECO:0000313" key="6">
    <source>
        <dbReference type="Proteomes" id="UP000439591"/>
    </source>
</evidence>
<evidence type="ECO:0000313" key="5">
    <source>
        <dbReference type="Proteomes" id="UP000435877"/>
    </source>
</evidence>
<feature type="domain" description="AMP-binding enzyme C-terminal" evidence="2">
    <location>
        <begin position="420"/>
        <end position="498"/>
    </location>
</feature>
<evidence type="ECO:0000313" key="3">
    <source>
        <dbReference type="EMBL" id="CAA0093270.1"/>
    </source>
</evidence>
<dbReference type="OrthoDB" id="9803968at2"/>
<dbReference type="InterPro" id="IPR000873">
    <property type="entry name" value="AMP-dep_synth/lig_dom"/>
</dbReference>
<name>A0A5S9NRT6_9GAMM</name>
<dbReference type="PROSITE" id="PS00455">
    <property type="entry name" value="AMP_BINDING"/>
    <property type="match status" value="1"/>
</dbReference>
<dbReference type="AlphaFoldDB" id="A0A5S9NRT6"/>
<dbReference type="Proteomes" id="UP000439591">
    <property type="component" value="Unassembled WGS sequence"/>
</dbReference>
<dbReference type="Pfam" id="PF13193">
    <property type="entry name" value="AMP-binding_C"/>
    <property type="match status" value="1"/>
</dbReference>